<dbReference type="AlphaFoldDB" id="A0A6V8I996"/>
<comment type="caution">
    <text evidence="2">The sequence shown here is derived from an EMBL/GenBank/DDBJ whole genome shotgun (WGS) entry which is preliminary data.</text>
</comment>
<name>A0A6V8I996_9PROT</name>
<keyword evidence="3" id="KW-1185">Reference proteome</keyword>
<dbReference type="EMBL" id="BLJP01000009">
    <property type="protein sequence ID" value="GFE94208.1"/>
    <property type="molecule type" value="Genomic_DNA"/>
</dbReference>
<accession>A0A6V8I996</accession>
<feature type="signal peptide" evidence="1">
    <location>
        <begin position="1"/>
        <end position="20"/>
    </location>
</feature>
<protein>
    <recommendedName>
        <fullName evidence="4">Lipoprotein</fullName>
    </recommendedName>
</protein>
<dbReference type="Pfam" id="PF03923">
    <property type="entry name" value="Lipoprotein_16"/>
    <property type="match status" value="1"/>
</dbReference>
<evidence type="ECO:0000256" key="1">
    <source>
        <dbReference type="SAM" id="SignalP"/>
    </source>
</evidence>
<gene>
    <name evidence="2" type="ORF">DmAi_22670</name>
</gene>
<organism evidence="2 3">
    <name type="scientific">Acetobacter persici</name>
    <dbReference type="NCBI Taxonomy" id="1076596"/>
    <lineage>
        <taxon>Bacteria</taxon>
        <taxon>Pseudomonadati</taxon>
        <taxon>Pseudomonadota</taxon>
        <taxon>Alphaproteobacteria</taxon>
        <taxon>Acetobacterales</taxon>
        <taxon>Acetobacteraceae</taxon>
        <taxon>Acetobacter</taxon>
    </lineage>
</organism>
<reference evidence="2 3" key="1">
    <citation type="journal article" date="2020" name="Cell Rep.">
        <title>Local necrotic cells trigger systemic immune activation via gut microbiome dysbiosis in Drosophila.</title>
        <authorList>
            <person name="Kosakamoto H."/>
            <person name="Yamauchi T."/>
            <person name="Akuzawa-Tokita Y."/>
            <person name="Nishimura K."/>
            <person name="Soga T."/>
            <person name="Murakami T."/>
            <person name="Mori H."/>
            <person name="Yamamoto K."/>
            <person name="Miyazaki R."/>
            <person name="Koto A."/>
            <person name="Miura M."/>
            <person name="Obata F."/>
        </authorList>
    </citation>
    <scope>NUCLEOTIDE SEQUENCE [LARGE SCALE GENOMIC DNA]</scope>
    <source>
        <strain evidence="2 3">Ai</strain>
    </source>
</reference>
<dbReference type="RefSeq" id="WP_086656325.1">
    <property type="nucleotide sequence ID" value="NZ_BLJP01000009.1"/>
</dbReference>
<evidence type="ECO:0008006" key="4">
    <source>
        <dbReference type="Google" id="ProtNLM"/>
    </source>
</evidence>
<dbReference type="OrthoDB" id="7303308at2"/>
<feature type="chain" id="PRO_5033044030" description="Lipoprotein" evidence="1">
    <location>
        <begin position="21"/>
        <end position="204"/>
    </location>
</feature>
<dbReference type="Proteomes" id="UP000548726">
    <property type="component" value="Unassembled WGS sequence"/>
</dbReference>
<keyword evidence="1" id="KW-0732">Signal</keyword>
<evidence type="ECO:0000313" key="2">
    <source>
        <dbReference type="EMBL" id="GFE94208.1"/>
    </source>
</evidence>
<dbReference type="InterPro" id="IPR005619">
    <property type="entry name" value="Uncharacterised_YajG"/>
</dbReference>
<evidence type="ECO:0000313" key="3">
    <source>
        <dbReference type="Proteomes" id="UP000548726"/>
    </source>
</evidence>
<proteinExistence type="predicted"/>
<dbReference type="PROSITE" id="PS51257">
    <property type="entry name" value="PROKAR_LIPOPROTEIN"/>
    <property type="match status" value="1"/>
</dbReference>
<sequence length="204" mass="21295">MMLFRSSGLVVLLLSLSACALGSEHIDVAYKPSKQAEILASAALAPVQIAVSTDHLSPNDRVGTKINGYGMEGGSIQTTKPISDIVKSAFETELLARGFPEKTGGKTVTADVTKFYNKFHAGFVGEAVATVEMNVKVTGPNNSVLYEKAVTGAKTRGGLMAMTSGEARKALEGALSDAVSQVVSDPNFINTLSSVVVNKEGINS</sequence>